<dbReference type="EMBL" id="LAPT01000160">
    <property type="protein sequence ID" value="PXF28700.1"/>
    <property type="molecule type" value="Genomic_DNA"/>
</dbReference>
<sequence length="84" mass="9628">MESYNYADFYEQLDKNKGEPGYSARVYGAPINPDGSYSREAGNTPQKRDENGELMFALHYDPRTNKIMVVDYKVYSAFYAGHTL</sequence>
<name>A0ABX5LSW8_9GAMM</name>
<keyword evidence="2" id="KW-1185">Reference proteome</keyword>
<dbReference type="RefSeq" id="WP_110190151.1">
    <property type="nucleotide sequence ID" value="NZ_CP177354.1"/>
</dbReference>
<accession>A0ABX5LSW8</accession>
<dbReference type="Proteomes" id="UP000248090">
    <property type="component" value="Unassembled WGS sequence"/>
</dbReference>
<proteinExistence type="predicted"/>
<gene>
    <name evidence="1" type="ORF">WH50_24880</name>
</gene>
<evidence type="ECO:0000313" key="2">
    <source>
        <dbReference type="Proteomes" id="UP000248090"/>
    </source>
</evidence>
<comment type="caution">
    <text evidence="1">The sequence shown here is derived from an EMBL/GenBank/DDBJ whole genome shotgun (WGS) entry which is preliminary data.</text>
</comment>
<reference evidence="1 2" key="1">
    <citation type="submission" date="2015-03" db="EMBL/GenBank/DDBJ databases">
        <authorList>
            <person name="Krishnan R."/>
            <person name="Midha S."/>
            <person name="Patil P.B."/>
            <person name="Rameshkumar N."/>
        </authorList>
    </citation>
    <scope>NUCLEOTIDE SEQUENCE [LARGE SCALE GENOMIC DNA]</scope>
    <source>
        <strain evidence="1 2">L1E11</strain>
    </source>
</reference>
<organism evidence="1 2">
    <name type="scientific">Pokkaliibacter plantistimulans</name>
    <dbReference type="NCBI Taxonomy" id="1635171"/>
    <lineage>
        <taxon>Bacteria</taxon>
        <taxon>Pseudomonadati</taxon>
        <taxon>Pseudomonadota</taxon>
        <taxon>Gammaproteobacteria</taxon>
        <taxon>Oceanospirillales</taxon>
        <taxon>Balneatrichaceae</taxon>
        <taxon>Pokkaliibacter</taxon>
    </lineage>
</organism>
<protein>
    <submittedName>
        <fullName evidence="1">Uncharacterized protein</fullName>
    </submittedName>
</protein>
<evidence type="ECO:0000313" key="1">
    <source>
        <dbReference type="EMBL" id="PXF28700.1"/>
    </source>
</evidence>